<evidence type="ECO:0000256" key="2">
    <source>
        <dbReference type="ARBA" id="ARBA00022771"/>
    </source>
</evidence>
<feature type="region of interest" description="Disordered" evidence="4">
    <location>
        <begin position="63"/>
        <end position="131"/>
    </location>
</feature>
<keyword evidence="1" id="KW-0479">Metal-binding</keyword>
<feature type="compositionally biased region" description="Polar residues" evidence="4">
    <location>
        <begin position="63"/>
        <end position="83"/>
    </location>
</feature>
<dbReference type="PROSITE" id="PS51292">
    <property type="entry name" value="ZF_RING_CH"/>
    <property type="match status" value="1"/>
</dbReference>
<evidence type="ECO:0000256" key="1">
    <source>
        <dbReference type="ARBA" id="ARBA00022723"/>
    </source>
</evidence>
<sequence>MMESSTQEVLEQQEDPVHSSFASPLELTILTPLGESLLAAEFVKNGLPLSTVEVVTHDGAEFSSSMSVNTPSQLVTSTSSKPSTKGLLPRPGLQSRATQDRNGGMPAMVQHGSEFMPTTQSSLSSPLSSKRTTSLPATSYVGISSCSPAAPSSQWQVPSSSSSESGSGKSSILRSISMPLSRAGSGTGTTVLVKPAMDNSSTKIENCLPAQASRERGDIKADQEISEEQAVCRICMDDLMEEYGETLKMECSCRGEMALAHKECALKWFSIKGNRTCDVCGREVSNLPVTVVRLPNVTGSSRAPGQALTQDFRGRVWQDVPVLVLVSMLAYFCFLEQLLVGRMGSGALAIALPFACILGLLAAVIASNVVVKHLIWYYATCQFGLIICFAHLFYDLVHIEAVLAILLASFSGFIVAVTSSALLIEYANWKRRAAAAPNEHNGATFHEQFPVPEAGQTSIVPSAPSGDLGLRPPAHNVENPPEELQGPVPMENPLNGQNTNQATVM</sequence>
<evidence type="ECO:0000259" key="6">
    <source>
        <dbReference type="PROSITE" id="PS51292"/>
    </source>
</evidence>
<organism evidence="7 8">
    <name type="scientific">Sphagnum troendelagicum</name>
    <dbReference type="NCBI Taxonomy" id="128251"/>
    <lineage>
        <taxon>Eukaryota</taxon>
        <taxon>Viridiplantae</taxon>
        <taxon>Streptophyta</taxon>
        <taxon>Embryophyta</taxon>
        <taxon>Bryophyta</taxon>
        <taxon>Sphagnophytina</taxon>
        <taxon>Sphagnopsida</taxon>
        <taxon>Sphagnales</taxon>
        <taxon>Sphagnaceae</taxon>
        <taxon>Sphagnum</taxon>
    </lineage>
</organism>
<evidence type="ECO:0000256" key="5">
    <source>
        <dbReference type="SAM" id="Phobius"/>
    </source>
</evidence>
<keyword evidence="3" id="KW-0862">Zinc</keyword>
<accession>A0ABP0USR2</accession>
<proteinExistence type="predicted"/>
<dbReference type="PANTHER" id="PTHR46158:SF1">
    <property type="entry name" value="RING_U-BOX SUPERFAMILY PROTEIN"/>
    <property type="match status" value="1"/>
</dbReference>
<dbReference type="SMART" id="SM00744">
    <property type="entry name" value="RINGv"/>
    <property type="match status" value="1"/>
</dbReference>
<dbReference type="PANTHER" id="PTHR46158">
    <property type="entry name" value="OS02G0165000 PROTEIN"/>
    <property type="match status" value="1"/>
</dbReference>
<reference evidence="7" key="1">
    <citation type="submission" date="2024-02" db="EMBL/GenBank/DDBJ databases">
        <authorList>
            <consortium name="ELIXIR-Norway"/>
            <consortium name="Elixir Norway"/>
        </authorList>
    </citation>
    <scope>NUCLEOTIDE SEQUENCE</scope>
</reference>
<dbReference type="CDD" id="cd16495">
    <property type="entry name" value="RING_CH-C4HC3_MARCH"/>
    <property type="match status" value="1"/>
</dbReference>
<dbReference type="InterPro" id="IPR013083">
    <property type="entry name" value="Znf_RING/FYVE/PHD"/>
</dbReference>
<keyword evidence="5" id="KW-1133">Transmembrane helix</keyword>
<feature type="domain" description="RING-CH-type" evidence="6">
    <location>
        <begin position="224"/>
        <end position="287"/>
    </location>
</feature>
<feature type="transmembrane region" description="Helical" evidence="5">
    <location>
        <begin position="346"/>
        <end position="367"/>
    </location>
</feature>
<feature type="region of interest" description="Disordered" evidence="4">
    <location>
        <begin position="150"/>
        <end position="172"/>
    </location>
</feature>
<dbReference type="Gene3D" id="3.30.40.10">
    <property type="entry name" value="Zinc/RING finger domain, C3HC4 (zinc finger)"/>
    <property type="match status" value="1"/>
</dbReference>
<keyword evidence="5" id="KW-0812">Transmembrane</keyword>
<evidence type="ECO:0000313" key="8">
    <source>
        <dbReference type="Proteomes" id="UP001497512"/>
    </source>
</evidence>
<dbReference type="EMBL" id="OZ019898">
    <property type="protein sequence ID" value="CAK9229112.1"/>
    <property type="molecule type" value="Genomic_DNA"/>
</dbReference>
<feature type="transmembrane region" description="Helical" evidence="5">
    <location>
        <begin position="400"/>
        <end position="424"/>
    </location>
</feature>
<dbReference type="InterPro" id="IPR011016">
    <property type="entry name" value="Znf_RING-CH"/>
</dbReference>
<evidence type="ECO:0000256" key="3">
    <source>
        <dbReference type="ARBA" id="ARBA00022833"/>
    </source>
</evidence>
<dbReference type="SUPFAM" id="SSF57850">
    <property type="entry name" value="RING/U-box"/>
    <property type="match status" value="1"/>
</dbReference>
<feature type="transmembrane region" description="Helical" evidence="5">
    <location>
        <begin position="374"/>
        <end position="394"/>
    </location>
</feature>
<evidence type="ECO:0000256" key="4">
    <source>
        <dbReference type="SAM" id="MobiDB-lite"/>
    </source>
</evidence>
<gene>
    <name evidence="7" type="ORF">CSSPTR1EN2_LOCUS19570</name>
</gene>
<keyword evidence="5" id="KW-0472">Membrane</keyword>
<feature type="compositionally biased region" description="Polar residues" evidence="4">
    <location>
        <begin position="494"/>
        <end position="505"/>
    </location>
</feature>
<feature type="region of interest" description="Disordered" evidence="4">
    <location>
        <begin position="470"/>
        <end position="505"/>
    </location>
</feature>
<dbReference type="Proteomes" id="UP001497512">
    <property type="component" value="Chromosome 6"/>
</dbReference>
<name>A0ABP0USR2_9BRYO</name>
<protein>
    <recommendedName>
        <fullName evidence="6">RING-CH-type domain-containing protein</fullName>
    </recommendedName>
</protein>
<feature type="compositionally biased region" description="Low complexity" evidence="4">
    <location>
        <begin position="117"/>
        <end position="131"/>
    </location>
</feature>
<keyword evidence="8" id="KW-1185">Reference proteome</keyword>
<dbReference type="Pfam" id="PF12906">
    <property type="entry name" value="RINGv"/>
    <property type="match status" value="1"/>
</dbReference>
<keyword evidence="2" id="KW-0863">Zinc-finger</keyword>
<evidence type="ECO:0000313" key="7">
    <source>
        <dbReference type="EMBL" id="CAK9229112.1"/>
    </source>
</evidence>